<reference evidence="5 6" key="1">
    <citation type="submission" date="2018-09" db="EMBL/GenBank/DDBJ databases">
        <title>Whole genome sequencing of Microbacterium oryzae strain MB-10T.</title>
        <authorList>
            <person name="Das S.K."/>
        </authorList>
    </citation>
    <scope>NUCLEOTIDE SEQUENCE [LARGE SCALE GENOMIC DNA]</scope>
    <source>
        <strain evidence="5 6">MB-10</strain>
    </source>
</reference>
<dbReference type="InterPro" id="IPR023696">
    <property type="entry name" value="Ureohydrolase_dom_sf"/>
</dbReference>
<organism evidence="5 6">
    <name type="scientific">Microbacterium oryzae</name>
    <dbReference type="NCBI Taxonomy" id="743009"/>
    <lineage>
        <taxon>Bacteria</taxon>
        <taxon>Bacillati</taxon>
        <taxon>Actinomycetota</taxon>
        <taxon>Actinomycetes</taxon>
        <taxon>Micrococcales</taxon>
        <taxon>Microbacteriaceae</taxon>
        <taxon>Microbacterium</taxon>
    </lineage>
</organism>
<dbReference type="InterPro" id="IPR006035">
    <property type="entry name" value="Ureohydrolase"/>
</dbReference>
<evidence type="ECO:0000256" key="2">
    <source>
        <dbReference type="ARBA" id="ARBA00022801"/>
    </source>
</evidence>
<evidence type="ECO:0000256" key="4">
    <source>
        <dbReference type="PROSITE-ProRule" id="PRU00742"/>
    </source>
</evidence>
<name>A0A6I6E0G0_9MICO</name>
<keyword evidence="2" id="KW-0378">Hydrolase</keyword>
<dbReference type="KEGG" id="moj:D7D94_06745"/>
<dbReference type="SUPFAM" id="SSF52768">
    <property type="entry name" value="Arginase/deacetylase"/>
    <property type="match status" value="1"/>
</dbReference>
<proteinExistence type="inferred from homology"/>
<evidence type="ECO:0000313" key="5">
    <source>
        <dbReference type="EMBL" id="QGU27399.1"/>
    </source>
</evidence>
<dbReference type="GO" id="GO:0004053">
    <property type="term" value="F:arginase activity"/>
    <property type="evidence" value="ECO:0007669"/>
    <property type="project" value="TreeGrafter"/>
</dbReference>
<dbReference type="Proteomes" id="UP000422989">
    <property type="component" value="Chromosome"/>
</dbReference>
<dbReference type="PANTHER" id="PTHR43782">
    <property type="entry name" value="ARGINASE"/>
    <property type="match status" value="1"/>
</dbReference>
<dbReference type="EMBL" id="CP032550">
    <property type="protein sequence ID" value="QGU27399.1"/>
    <property type="molecule type" value="Genomic_DNA"/>
</dbReference>
<comment type="similarity">
    <text evidence="4">Belongs to the arginase family.</text>
</comment>
<protein>
    <submittedName>
        <fullName evidence="5">Arginase family protein</fullName>
    </submittedName>
</protein>
<dbReference type="GO" id="GO:0005829">
    <property type="term" value="C:cytosol"/>
    <property type="evidence" value="ECO:0007669"/>
    <property type="project" value="TreeGrafter"/>
</dbReference>
<dbReference type="Gene3D" id="3.40.800.10">
    <property type="entry name" value="Ureohydrolase domain"/>
    <property type="match status" value="1"/>
</dbReference>
<dbReference type="OrthoDB" id="7331788at2"/>
<keyword evidence="1" id="KW-0479">Metal-binding</keyword>
<dbReference type="CDD" id="cd09999">
    <property type="entry name" value="Arginase-like_1"/>
    <property type="match status" value="1"/>
</dbReference>
<evidence type="ECO:0000313" key="6">
    <source>
        <dbReference type="Proteomes" id="UP000422989"/>
    </source>
</evidence>
<dbReference type="PANTHER" id="PTHR43782:SF3">
    <property type="entry name" value="ARGINASE"/>
    <property type="match status" value="1"/>
</dbReference>
<dbReference type="PROSITE" id="PS51409">
    <property type="entry name" value="ARGINASE_2"/>
    <property type="match status" value="1"/>
</dbReference>
<accession>A0A6I6E0G0</accession>
<dbReference type="GO" id="GO:0030145">
    <property type="term" value="F:manganese ion binding"/>
    <property type="evidence" value="ECO:0007669"/>
    <property type="project" value="TreeGrafter"/>
</dbReference>
<dbReference type="Pfam" id="PF00491">
    <property type="entry name" value="Arginase"/>
    <property type="match status" value="1"/>
</dbReference>
<dbReference type="AlphaFoldDB" id="A0A6I6E0G0"/>
<keyword evidence="3" id="KW-0464">Manganese</keyword>
<sequence length="273" mass="27335">MARFLVVPQWQGSPSSRAMAHIDGAEAIAGDLPRSACTAVPVPLEAGDAQGTGVLRASALQRVREAVAAALDEATGDDTTVVVGGDCGVAVPAIGRVAGDDLAVVWFDAHADLHDPSTSPSGAYSGMALRSVLGDGEPLLALPRGGVAPERVVLVGARLLEDEEAAFIAASGIRHLPCADFSPAALVEAVAATGAQRIYVHVDLDVLDPAHMSGVTAPAPFGLEPAEVVAGIAALRAELPLAGASIAGFAPSSPAAAVDDMGAILRVVGALAR</sequence>
<gene>
    <name evidence="5" type="ORF">D7D94_06745</name>
</gene>
<evidence type="ECO:0000256" key="3">
    <source>
        <dbReference type="ARBA" id="ARBA00023211"/>
    </source>
</evidence>
<dbReference type="RefSeq" id="WP_156241891.1">
    <property type="nucleotide sequence ID" value="NZ_BAAAZL010000004.1"/>
</dbReference>
<keyword evidence="6" id="KW-1185">Reference proteome</keyword>
<evidence type="ECO:0000256" key="1">
    <source>
        <dbReference type="ARBA" id="ARBA00022723"/>
    </source>
</evidence>